<evidence type="ECO:0000259" key="1">
    <source>
        <dbReference type="SMART" id="SM00581"/>
    </source>
</evidence>
<dbReference type="GO" id="GO:0005689">
    <property type="term" value="C:U12-type spliceosomal complex"/>
    <property type="evidence" value="ECO:0007669"/>
    <property type="project" value="TreeGrafter"/>
</dbReference>
<feature type="non-terminal residue" evidence="2">
    <location>
        <position position="123"/>
    </location>
</feature>
<gene>
    <name evidence="2" type="ORF">OXX778_LOCUS3969</name>
</gene>
<name>A0A813PJ96_9BILA</name>
<dbReference type="Proteomes" id="UP000663879">
    <property type="component" value="Unassembled WGS sequence"/>
</dbReference>
<accession>A0A813PJ96</accession>
<keyword evidence="3" id="KW-1185">Reference proteome</keyword>
<evidence type="ECO:0000313" key="2">
    <source>
        <dbReference type="EMBL" id="CAF0752011.1"/>
    </source>
</evidence>
<sequence>QTNNVTVEKSDSDEKKSYAIGKAAELERFKARMMEDIEEEEREKGTEKLKAKLKEKKTGNLTDELRIPLGMPTGSNADKVPPPWFIALQRYGPLPSYPSLKIAPIPEGYLFRQSKRICRSSKK</sequence>
<feature type="domain" description="PSP proline-rich" evidence="1">
    <location>
        <begin position="53"/>
        <end position="107"/>
    </location>
</feature>
<dbReference type="PANTHER" id="PTHR12785:SF6">
    <property type="entry name" value="SPLICING FACTOR 3B SUBUNIT 2"/>
    <property type="match status" value="1"/>
</dbReference>
<dbReference type="Pfam" id="PF04046">
    <property type="entry name" value="PSP"/>
    <property type="match status" value="1"/>
</dbReference>
<dbReference type="OrthoDB" id="10260794at2759"/>
<evidence type="ECO:0000313" key="3">
    <source>
        <dbReference type="Proteomes" id="UP000663879"/>
    </source>
</evidence>
<dbReference type="SMART" id="SM00581">
    <property type="entry name" value="PSP"/>
    <property type="match status" value="1"/>
</dbReference>
<proteinExistence type="predicted"/>
<dbReference type="EMBL" id="CAJNOC010000373">
    <property type="protein sequence ID" value="CAF0752011.1"/>
    <property type="molecule type" value="Genomic_DNA"/>
</dbReference>
<reference evidence="2" key="1">
    <citation type="submission" date="2021-02" db="EMBL/GenBank/DDBJ databases">
        <authorList>
            <person name="Nowell W R."/>
        </authorList>
    </citation>
    <scope>NUCLEOTIDE SEQUENCE</scope>
    <source>
        <strain evidence="2">Ploen Becks lab</strain>
    </source>
</reference>
<protein>
    <recommendedName>
        <fullName evidence="1">PSP proline-rich domain-containing protein</fullName>
    </recommendedName>
</protein>
<dbReference type="PANTHER" id="PTHR12785">
    <property type="entry name" value="SPLICING FACTOR 3B"/>
    <property type="match status" value="1"/>
</dbReference>
<comment type="caution">
    <text evidence="2">The sequence shown here is derived from an EMBL/GenBank/DDBJ whole genome shotgun (WGS) entry which is preliminary data.</text>
</comment>
<organism evidence="2 3">
    <name type="scientific">Brachionus calyciflorus</name>
    <dbReference type="NCBI Taxonomy" id="104777"/>
    <lineage>
        <taxon>Eukaryota</taxon>
        <taxon>Metazoa</taxon>
        <taxon>Spiralia</taxon>
        <taxon>Gnathifera</taxon>
        <taxon>Rotifera</taxon>
        <taxon>Eurotatoria</taxon>
        <taxon>Monogononta</taxon>
        <taxon>Pseudotrocha</taxon>
        <taxon>Ploima</taxon>
        <taxon>Brachionidae</taxon>
        <taxon>Brachionus</taxon>
    </lineage>
</organism>
<dbReference type="AlphaFoldDB" id="A0A813PJ96"/>
<dbReference type="InterPro" id="IPR052584">
    <property type="entry name" value="U2_snRNP_Complex_Component"/>
</dbReference>
<dbReference type="InterPro" id="IPR006568">
    <property type="entry name" value="PSP_pro-rich"/>
</dbReference>